<dbReference type="EMBL" id="JADGJH010002170">
    <property type="protein sequence ID" value="KAJ3102364.1"/>
    <property type="molecule type" value="Genomic_DNA"/>
</dbReference>
<dbReference type="Pfam" id="PF14766">
    <property type="entry name" value="RPA_interact_N"/>
    <property type="match status" value="1"/>
</dbReference>
<feature type="compositionally biased region" description="Basic residues" evidence="1">
    <location>
        <begin position="1"/>
        <end position="10"/>
    </location>
</feature>
<evidence type="ECO:0000256" key="1">
    <source>
        <dbReference type="SAM" id="MobiDB-lite"/>
    </source>
</evidence>
<reference evidence="3" key="1">
    <citation type="submission" date="2020-05" db="EMBL/GenBank/DDBJ databases">
        <title>Phylogenomic resolution of chytrid fungi.</title>
        <authorList>
            <person name="Stajich J.E."/>
            <person name="Amses K."/>
            <person name="Simmons R."/>
            <person name="Seto K."/>
            <person name="Myers J."/>
            <person name="Bonds A."/>
            <person name="Quandt C.A."/>
            <person name="Barry K."/>
            <person name="Liu P."/>
            <person name="Grigoriev I."/>
            <person name="Longcore J.E."/>
            <person name="James T.Y."/>
        </authorList>
    </citation>
    <scope>NUCLEOTIDE SEQUENCE</scope>
    <source>
        <strain evidence="3">JEL0513</strain>
    </source>
</reference>
<feature type="non-terminal residue" evidence="3">
    <location>
        <position position="430"/>
    </location>
</feature>
<dbReference type="InterPro" id="IPR028158">
    <property type="entry name" value="RPA_interact_N_dom"/>
</dbReference>
<comment type="caution">
    <text evidence="3">The sequence shown here is derived from an EMBL/GenBank/DDBJ whole genome shotgun (WGS) entry which is preliminary data.</text>
</comment>
<sequence length="430" mass="46493">MNNRARRTPIKQRQPAVRAAAVVTARATNATASSSPSSSRFSGTYPVSWDSPSLSLLMSGGNMFGHEQTSPGQKQPQSDSGPTSATTPSTTWRETLKAKCMQRIKDSRSALYARNRRFRQTQTNSFSDKNNDTNFMDVSDSEDAPYPPSSDGHPASADTEAASDSDKSDYSYFIQPMHRLLPTTPTKQLSTALPSFTSPSYIKNTSHNRNSSNHDTSSSLTRLLRKEYSTLSSSSLTTTSLSSASGANRLPPDIDPDFLADLEREISVELRALGYYDSNNEAEAAEEYEQYEAALLERDISIHNNSSNGKIYHNGNASGDDFEMPTADCTSTNSLFSMQQQQQPTTASIFCPVCIQNDALETTETHGGVVWEDQGRGTFGCTQCGLAVVSGVSFSAWIEGLHAVARGHAAEHCGGGGESKVVFVDQPAVG</sequence>
<gene>
    <name evidence="3" type="ORF">HK100_004383</name>
</gene>
<evidence type="ECO:0000313" key="4">
    <source>
        <dbReference type="Proteomes" id="UP001211907"/>
    </source>
</evidence>
<proteinExistence type="predicted"/>
<accession>A0AAD5XCM8</accession>
<feature type="compositionally biased region" description="Low complexity" evidence="1">
    <location>
        <begin position="82"/>
        <end position="91"/>
    </location>
</feature>
<feature type="domain" description="RPA-interacting protein N-terminal" evidence="2">
    <location>
        <begin position="89"/>
        <end position="112"/>
    </location>
</feature>
<evidence type="ECO:0000313" key="3">
    <source>
        <dbReference type="EMBL" id="KAJ3102364.1"/>
    </source>
</evidence>
<keyword evidence="4" id="KW-1185">Reference proteome</keyword>
<dbReference type="AlphaFoldDB" id="A0AAD5XCM8"/>
<evidence type="ECO:0000259" key="2">
    <source>
        <dbReference type="Pfam" id="PF14766"/>
    </source>
</evidence>
<feature type="compositionally biased region" description="Low complexity" evidence="1">
    <location>
        <begin position="16"/>
        <end position="40"/>
    </location>
</feature>
<feature type="region of interest" description="Disordered" evidence="1">
    <location>
        <begin position="200"/>
        <end position="220"/>
    </location>
</feature>
<feature type="region of interest" description="Disordered" evidence="1">
    <location>
        <begin position="58"/>
        <end position="98"/>
    </location>
</feature>
<feature type="compositionally biased region" description="Polar residues" evidence="1">
    <location>
        <begin position="67"/>
        <end position="81"/>
    </location>
</feature>
<dbReference type="Proteomes" id="UP001211907">
    <property type="component" value="Unassembled WGS sequence"/>
</dbReference>
<organism evidence="3 4">
    <name type="scientific">Physocladia obscura</name>
    <dbReference type="NCBI Taxonomy" id="109957"/>
    <lineage>
        <taxon>Eukaryota</taxon>
        <taxon>Fungi</taxon>
        <taxon>Fungi incertae sedis</taxon>
        <taxon>Chytridiomycota</taxon>
        <taxon>Chytridiomycota incertae sedis</taxon>
        <taxon>Chytridiomycetes</taxon>
        <taxon>Chytridiales</taxon>
        <taxon>Chytriomycetaceae</taxon>
        <taxon>Physocladia</taxon>
    </lineage>
</organism>
<feature type="compositionally biased region" description="Polar residues" evidence="1">
    <location>
        <begin position="120"/>
        <end position="136"/>
    </location>
</feature>
<name>A0AAD5XCM8_9FUNG</name>
<protein>
    <recommendedName>
        <fullName evidence="2">RPA-interacting protein N-terminal domain-containing protein</fullName>
    </recommendedName>
</protein>
<feature type="region of interest" description="Disordered" evidence="1">
    <location>
        <begin position="111"/>
        <end position="166"/>
    </location>
</feature>
<feature type="region of interest" description="Disordered" evidence="1">
    <location>
        <begin position="1"/>
        <end position="45"/>
    </location>
</feature>